<evidence type="ECO:0000313" key="2">
    <source>
        <dbReference type="Proteomes" id="UP001180616"/>
    </source>
</evidence>
<organism evidence="1 2">
    <name type="scientific">Nitratidesulfovibrio liaohensis</name>
    <dbReference type="NCBI Taxonomy" id="2604158"/>
    <lineage>
        <taxon>Bacteria</taxon>
        <taxon>Pseudomonadati</taxon>
        <taxon>Thermodesulfobacteriota</taxon>
        <taxon>Desulfovibrionia</taxon>
        <taxon>Desulfovibrionales</taxon>
        <taxon>Desulfovibrionaceae</taxon>
        <taxon>Nitratidesulfovibrio</taxon>
    </lineage>
</organism>
<protein>
    <recommendedName>
        <fullName evidence="3">YcaO domain-containing protein</fullName>
    </recommendedName>
</protein>
<keyword evidence="2" id="KW-1185">Reference proteome</keyword>
<dbReference type="RefSeq" id="WP_309542775.1">
    <property type="nucleotide sequence ID" value="NZ_CP133659.1"/>
</dbReference>
<reference evidence="1" key="1">
    <citation type="submission" date="2023-09" db="EMBL/GenBank/DDBJ databases">
        <authorList>
            <consortium name="CW5 consortium"/>
            <person name="Lu C.-W."/>
        </authorList>
    </citation>
    <scope>NUCLEOTIDE SEQUENCE</scope>
    <source>
        <strain evidence="1">KPS</strain>
    </source>
</reference>
<name>A0ABY9R664_9BACT</name>
<dbReference type="EMBL" id="CP133659">
    <property type="protein sequence ID" value="WMW66919.1"/>
    <property type="molecule type" value="Genomic_DNA"/>
</dbReference>
<proteinExistence type="predicted"/>
<dbReference type="Proteomes" id="UP001180616">
    <property type="component" value="Chromosome"/>
</dbReference>
<accession>A0ABY9R664</accession>
<sequence length="432" mass="46727">MHHDSIHLRLYADMAWLPLAQGVAEQGAAVFGLDHGKTLRLTMAVEELLAYLAGQSAGDMLEITITRRACHILTEFAFAARDADLWAMNITACGVSCSEESMQAMGLLLAARMCDGFEVRRHGGQVVLSLRMNRSYPGLDGGAVEHVAARGALQVRAADDPARIKEACRLACGLYPPALVPPSFATPGMVVDQVRAGDLHAALAEDAGGAVRGFIVWMQRSEASVSFCGPYVFARDDAQTARALTDHLVAQVARTTANGIISDLATADLPPGEFEALGELPFTGDDDMPAPLPVWYRGLREDNGVTVWAHAGLKLFLEQAYERLFLMRDIRPTQPVGEHRDARSVFATSLRPQASVALITPMLDGADAGENIRLHAGMLRAEGYRNILLHLDLSAGWQADLPPLLEETGFAPVMVLPFASRADVVVYQHVRV</sequence>
<evidence type="ECO:0000313" key="1">
    <source>
        <dbReference type="EMBL" id="WMW66919.1"/>
    </source>
</evidence>
<evidence type="ECO:0008006" key="3">
    <source>
        <dbReference type="Google" id="ProtNLM"/>
    </source>
</evidence>
<gene>
    <name evidence="1" type="ORF">KPS_001550</name>
</gene>